<feature type="domain" description="Activator of Hsp90 ATPase homologue 1/2-like C-terminal" evidence="2">
    <location>
        <begin position="5"/>
        <end position="74"/>
    </location>
</feature>
<sequence length="86" mass="9392">MEAEVHALDPVSGGEMSVSWTAEEHQVDNVGTFEEVVEHERLVTVEETPQGVNRITYEFHDAGDGTEIVLTHELPDAQMVDGASEG</sequence>
<dbReference type="InterPro" id="IPR023393">
    <property type="entry name" value="START-like_dom_sf"/>
</dbReference>
<evidence type="ECO:0000313" key="3">
    <source>
        <dbReference type="EMBL" id="GAA5062573.1"/>
    </source>
</evidence>
<dbReference type="AlphaFoldDB" id="A0AAV3UQ51"/>
<protein>
    <recommendedName>
        <fullName evidence="2">Activator of Hsp90 ATPase homologue 1/2-like C-terminal domain-containing protein</fullName>
    </recommendedName>
</protein>
<accession>A0AAV3UQ51</accession>
<proteinExistence type="inferred from homology"/>
<comment type="caution">
    <text evidence="3">The sequence shown here is derived from an EMBL/GenBank/DDBJ whole genome shotgun (WGS) entry which is preliminary data.</text>
</comment>
<dbReference type="Proteomes" id="UP001501729">
    <property type="component" value="Unassembled WGS sequence"/>
</dbReference>
<comment type="similarity">
    <text evidence="1">Belongs to the AHA1 family.</text>
</comment>
<reference evidence="3 4" key="1">
    <citation type="journal article" date="2019" name="Int. J. Syst. Evol. Microbiol.">
        <title>The Global Catalogue of Microorganisms (GCM) 10K type strain sequencing project: providing services to taxonomists for standard genome sequencing and annotation.</title>
        <authorList>
            <consortium name="The Broad Institute Genomics Platform"/>
            <consortium name="The Broad Institute Genome Sequencing Center for Infectious Disease"/>
            <person name="Wu L."/>
            <person name="Ma J."/>
        </authorList>
    </citation>
    <scope>NUCLEOTIDE SEQUENCE [LARGE SCALE GENOMIC DNA]</scope>
    <source>
        <strain evidence="3 4">JCM 17504</strain>
    </source>
</reference>
<dbReference type="Gene3D" id="3.30.530.20">
    <property type="match status" value="1"/>
</dbReference>
<evidence type="ECO:0000313" key="4">
    <source>
        <dbReference type="Proteomes" id="UP001501729"/>
    </source>
</evidence>
<dbReference type="Pfam" id="PF08327">
    <property type="entry name" value="AHSA1"/>
    <property type="match status" value="1"/>
</dbReference>
<dbReference type="InterPro" id="IPR013538">
    <property type="entry name" value="ASHA1/2-like_C"/>
</dbReference>
<dbReference type="SUPFAM" id="SSF55961">
    <property type="entry name" value="Bet v1-like"/>
    <property type="match status" value="1"/>
</dbReference>
<gene>
    <name evidence="3" type="ORF">GCM10025751_50120</name>
</gene>
<dbReference type="EMBL" id="BAABKX010000022">
    <property type="protein sequence ID" value="GAA5062573.1"/>
    <property type="molecule type" value="Genomic_DNA"/>
</dbReference>
<organism evidence="3 4">
    <name type="scientific">Haladaptatus pallidirubidus</name>
    <dbReference type="NCBI Taxonomy" id="1008152"/>
    <lineage>
        <taxon>Archaea</taxon>
        <taxon>Methanobacteriati</taxon>
        <taxon>Methanobacteriota</taxon>
        <taxon>Stenosarchaea group</taxon>
        <taxon>Halobacteria</taxon>
        <taxon>Halobacteriales</taxon>
        <taxon>Haladaptataceae</taxon>
        <taxon>Haladaptatus</taxon>
    </lineage>
</organism>
<evidence type="ECO:0000259" key="2">
    <source>
        <dbReference type="Pfam" id="PF08327"/>
    </source>
</evidence>
<keyword evidence="4" id="KW-1185">Reference proteome</keyword>
<name>A0AAV3UQ51_9EURY</name>
<evidence type="ECO:0000256" key="1">
    <source>
        <dbReference type="ARBA" id="ARBA00006817"/>
    </source>
</evidence>